<dbReference type="Gene3D" id="2.40.170.20">
    <property type="entry name" value="TonB-dependent receptor, beta-barrel domain"/>
    <property type="match status" value="1"/>
</dbReference>
<dbReference type="Gene3D" id="2.170.130.10">
    <property type="entry name" value="TonB-dependent receptor, plug domain"/>
    <property type="match status" value="1"/>
</dbReference>
<keyword evidence="5 9" id="KW-0798">TonB box</keyword>
<dbReference type="Pfam" id="PF07715">
    <property type="entry name" value="Plug"/>
    <property type="match status" value="1"/>
</dbReference>
<dbReference type="SUPFAM" id="SSF56935">
    <property type="entry name" value="Porins"/>
    <property type="match status" value="1"/>
</dbReference>
<dbReference type="Gene3D" id="2.60.40.1120">
    <property type="entry name" value="Carboxypeptidase-like, regulatory domain"/>
    <property type="match status" value="1"/>
</dbReference>
<evidence type="ECO:0000256" key="6">
    <source>
        <dbReference type="ARBA" id="ARBA00023136"/>
    </source>
</evidence>
<keyword evidence="3 8" id="KW-1134">Transmembrane beta strand</keyword>
<dbReference type="SUPFAM" id="SSF49464">
    <property type="entry name" value="Carboxypeptidase regulatory domain-like"/>
    <property type="match status" value="1"/>
</dbReference>
<dbReference type="GO" id="GO:0009279">
    <property type="term" value="C:cell outer membrane"/>
    <property type="evidence" value="ECO:0007669"/>
    <property type="project" value="UniProtKB-SubCell"/>
</dbReference>
<keyword evidence="7 8" id="KW-0998">Cell outer membrane</keyword>
<evidence type="ECO:0000313" key="12">
    <source>
        <dbReference type="EMBL" id="CAG5017987.1"/>
    </source>
</evidence>
<dbReference type="Proteomes" id="UP000680038">
    <property type="component" value="Unassembled WGS sequence"/>
</dbReference>
<sequence length="1153" mass="126154">MQKRTGTLQPLPLFKEPAFLNNLLKPFFYQPNNKSMNHNSFIQKRRALSYILHSHIGLLPTRTILVMKLILILSVFFCLQVSAHSSAQKITLIVRNAPLEKVLKDIERQSGYSFWYKTELIQKSERITLSLKDNSLQEALTKCLLNQPIEYSIVDQTVVLQAKKQVKPVEPLKQILEMIKGQVLGPDGKPLIGVTVLVKASKMGTTTDADGNFTINATETDILVFSYIGFVTKEVLVGKQSSITISLAESNATLGEVAVIGYGTQSRKTLTSAVSTVKSEDMNKGAITDVGQLLQGKVPGLNITANGDPNKPAAVVLRGASTINSSQGPFYVIDNVPGADIATIAPDDIATIDILKDAAATAIYGNRAANGVIMVTTKKGKRGESKINYNGFVGIEKVSNKLDMMTGAQLREFLDKNGVGLSPKDDLGADTDWQSAVQKKTAISTNHNLSFSGGTDRTTYSASLNYVKKEGIMLNSSLQRFIGRLSLQQYAFKDKLKFGLTVTNANSTGKDIPYRNTVLLQSALHLPVSPIKNADGSYFENLDHTDYYNPVSMIHNSENSTKTNNLTGSLTTELKLPFGLTYNLNLSYLNTTSLGGTYYNKYFTDHYNNMYDNPEPGLGYHSQQSFGANGQANRTSYRNSSKILETFLTWNKEFGDHSLNVVAGYSWQDYIIGEGFQVTTSNLPVDNISYNNLALSNPYGISGFQIGFGPDGIYQQTRLISDFARFNYNFKNKYLLQGSIRRDGSSVFGKNNQWGYFPSVGAAWRISEEEFMAGQKTFSDLKLRGSYGVTGNATGFGAYTTQFLSGSLGTYYYNGILTAALGPTQAANADLKWEKTATTNIGLDFAVLNGKLSGTLELYNKNTTGMIYSYSVDPILVPTGKITTNGGSINNKGVELSLSATVFDKGPFHWTTGLNLAHNKNTVTSLSNPLFAGGDSVLLAYPEGLGQSSHSLEILKAGKPLGQFFSLQYAGKNADGVSQFVGGDGQLTTTPSIGVDYKYIGNAQPKLLAGWSNSFRYRNFDLNVFLRGAFGNKIFNATRADLFRPNTAQYTNILADAGNESMADFNSYQYSSRFVENGSYLRFDNATLGYNFKNLGSGIKTLRIYTSVNNLFVITKYTGVDPEINQGGLAPGVDSNNFYPKTRTFLLGVNVSF</sequence>
<dbReference type="InterPro" id="IPR012910">
    <property type="entry name" value="Plug_dom"/>
</dbReference>
<keyword evidence="2 8" id="KW-0813">Transport</keyword>
<evidence type="ECO:0000259" key="10">
    <source>
        <dbReference type="Pfam" id="PF00593"/>
    </source>
</evidence>
<keyword evidence="6 8" id="KW-0472">Membrane</keyword>
<evidence type="ECO:0000256" key="4">
    <source>
        <dbReference type="ARBA" id="ARBA00022692"/>
    </source>
</evidence>
<accession>A0A916NP00</accession>
<evidence type="ECO:0000256" key="8">
    <source>
        <dbReference type="PROSITE-ProRule" id="PRU01360"/>
    </source>
</evidence>
<evidence type="ECO:0000259" key="11">
    <source>
        <dbReference type="Pfam" id="PF07715"/>
    </source>
</evidence>
<keyword evidence="13" id="KW-1185">Reference proteome</keyword>
<organism evidence="12 13">
    <name type="scientific">Dyadobacter helix</name>
    <dbReference type="NCBI Taxonomy" id="2822344"/>
    <lineage>
        <taxon>Bacteria</taxon>
        <taxon>Pseudomonadati</taxon>
        <taxon>Bacteroidota</taxon>
        <taxon>Cytophagia</taxon>
        <taxon>Cytophagales</taxon>
        <taxon>Spirosomataceae</taxon>
        <taxon>Dyadobacter</taxon>
    </lineage>
</organism>
<comment type="similarity">
    <text evidence="8 9">Belongs to the TonB-dependent receptor family.</text>
</comment>
<dbReference type="InterPro" id="IPR023996">
    <property type="entry name" value="TonB-dep_OMP_SusC/RagA"/>
</dbReference>
<evidence type="ECO:0000313" key="13">
    <source>
        <dbReference type="Proteomes" id="UP000680038"/>
    </source>
</evidence>
<dbReference type="Gene3D" id="3.55.50.30">
    <property type="match status" value="1"/>
</dbReference>
<evidence type="ECO:0000256" key="9">
    <source>
        <dbReference type="RuleBase" id="RU003357"/>
    </source>
</evidence>
<feature type="domain" description="TonB-dependent receptor-like beta-barrel" evidence="10">
    <location>
        <begin position="546"/>
        <end position="1111"/>
    </location>
</feature>
<dbReference type="Pfam" id="PF00593">
    <property type="entry name" value="TonB_dep_Rec_b-barrel"/>
    <property type="match status" value="1"/>
</dbReference>
<proteinExistence type="inferred from homology"/>
<dbReference type="InterPro" id="IPR036942">
    <property type="entry name" value="Beta-barrel_TonB_sf"/>
</dbReference>
<dbReference type="AlphaFoldDB" id="A0A916NP00"/>
<comment type="subcellular location">
    <subcellularLocation>
        <location evidence="1 8">Cell outer membrane</location>
        <topology evidence="1 8">Multi-pass membrane protein</topology>
    </subcellularLocation>
</comment>
<dbReference type="NCBIfam" id="TIGR04056">
    <property type="entry name" value="OMP_RagA_SusC"/>
    <property type="match status" value="1"/>
</dbReference>
<evidence type="ECO:0000256" key="1">
    <source>
        <dbReference type="ARBA" id="ARBA00004571"/>
    </source>
</evidence>
<dbReference type="InterPro" id="IPR000531">
    <property type="entry name" value="Beta-barrel_TonB"/>
</dbReference>
<dbReference type="EMBL" id="CAJRAF010000004">
    <property type="protein sequence ID" value="CAG5017987.1"/>
    <property type="molecule type" value="Genomic_DNA"/>
</dbReference>
<dbReference type="NCBIfam" id="TIGR04057">
    <property type="entry name" value="SusC_RagA_signa"/>
    <property type="match status" value="1"/>
</dbReference>
<evidence type="ECO:0000256" key="2">
    <source>
        <dbReference type="ARBA" id="ARBA00022448"/>
    </source>
</evidence>
<evidence type="ECO:0000256" key="3">
    <source>
        <dbReference type="ARBA" id="ARBA00022452"/>
    </source>
</evidence>
<dbReference type="InterPro" id="IPR039426">
    <property type="entry name" value="TonB-dep_rcpt-like"/>
</dbReference>
<evidence type="ECO:0000256" key="5">
    <source>
        <dbReference type="ARBA" id="ARBA00023077"/>
    </source>
</evidence>
<keyword evidence="12" id="KW-0675">Receptor</keyword>
<dbReference type="Pfam" id="PF13715">
    <property type="entry name" value="CarbopepD_reg_2"/>
    <property type="match status" value="1"/>
</dbReference>
<dbReference type="InterPro" id="IPR037066">
    <property type="entry name" value="Plug_dom_sf"/>
</dbReference>
<gene>
    <name evidence="12" type="ORF">DYBT9275_05887</name>
</gene>
<dbReference type="InterPro" id="IPR023997">
    <property type="entry name" value="TonB-dep_OMP_SusC/RagA_CS"/>
</dbReference>
<evidence type="ECO:0000256" key="7">
    <source>
        <dbReference type="ARBA" id="ARBA00023237"/>
    </source>
</evidence>
<dbReference type="PROSITE" id="PS52016">
    <property type="entry name" value="TONB_DEPENDENT_REC_3"/>
    <property type="match status" value="1"/>
</dbReference>
<name>A0A916NP00_9BACT</name>
<protein>
    <submittedName>
        <fullName evidence="12">TonB-dependent receptor P3</fullName>
    </submittedName>
</protein>
<keyword evidence="4 8" id="KW-0812">Transmembrane</keyword>
<dbReference type="InterPro" id="IPR008969">
    <property type="entry name" value="CarboxyPept-like_regulatory"/>
</dbReference>
<comment type="caution">
    <text evidence="12">The sequence shown here is derived from an EMBL/GenBank/DDBJ whole genome shotgun (WGS) entry which is preliminary data.</text>
</comment>
<feature type="domain" description="TonB-dependent receptor plug" evidence="11">
    <location>
        <begin position="268"/>
        <end position="372"/>
    </location>
</feature>
<reference evidence="12" key="1">
    <citation type="submission" date="2021-04" db="EMBL/GenBank/DDBJ databases">
        <authorList>
            <person name="Rodrigo-Torres L."/>
            <person name="Arahal R. D."/>
            <person name="Lucena T."/>
        </authorList>
    </citation>
    <scope>NUCLEOTIDE SEQUENCE</scope>
    <source>
        <strain evidence="12">CECT 9275</strain>
    </source>
</reference>